<dbReference type="InterPro" id="IPR001650">
    <property type="entry name" value="Helicase_C-like"/>
</dbReference>
<keyword evidence="4 13" id="KW-0227">DNA damage</keyword>
<dbReference type="PROSITE" id="PS51192">
    <property type="entry name" value="HELICASE_ATP_BIND_1"/>
    <property type="match status" value="1"/>
</dbReference>
<dbReference type="InterPro" id="IPR004576">
    <property type="entry name" value="Mfd"/>
</dbReference>
<dbReference type="GO" id="GO:0005737">
    <property type="term" value="C:cytoplasm"/>
    <property type="evidence" value="ECO:0007669"/>
    <property type="project" value="UniProtKB-SubCell"/>
</dbReference>
<evidence type="ECO:0000256" key="2">
    <source>
        <dbReference type="ARBA" id="ARBA00022490"/>
    </source>
</evidence>
<dbReference type="eggNOG" id="COG1197">
    <property type="taxonomic scope" value="Bacteria"/>
</dbReference>
<dbReference type="SUPFAM" id="SSF143517">
    <property type="entry name" value="TRCF domain-like"/>
    <property type="match status" value="1"/>
</dbReference>
<evidence type="ECO:0000259" key="15">
    <source>
        <dbReference type="PROSITE" id="PS51194"/>
    </source>
</evidence>
<evidence type="ECO:0000256" key="1">
    <source>
        <dbReference type="ARBA" id="ARBA00004496"/>
    </source>
</evidence>
<dbReference type="InterPro" id="IPR011545">
    <property type="entry name" value="DEAD/DEAH_box_helicase_dom"/>
</dbReference>
<evidence type="ECO:0000259" key="14">
    <source>
        <dbReference type="PROSITE" id="PS51192"/>
    </source>
</evidence>
<dbReference type="HAMAP" id="MF_00969">
    <property type="entry name" value="TRCF"/>
    <property type="match status" value="1"/>
</dbReference>
<dbReference type="Pfam" id="PF00271">
    <property type="entry name" value="Helicase_C"/>
    <property type="match status" value="1"/>
</dbReference>
<dbReference type="InterPro" id="IPR003711">
    <property type="entry name" value="CarD-like/TRCF_RID"/>
</dbReference>
<dbReference type="GO" id="GO:0000716">
    <property type="term" value="P:transcription-coupled nucleotide-excision repair, DNA damage recognition"/>
    <property type="evidence" value="ECO:0007669"/>
    <property type="project" value="UniProtKB-UniRule"/>
</dbReference>
<dbReference type="PROSITE" id="PS51194">
    <property type="entry name" value="HELICASE_CTER"/>
    <property type="match status" value="1"/>
</dbReference>
<dbReference type="Gene3D" id="3.40.50.11180">
    <property type="match status" value="1"/>
</dbReference>
<dbReference type="InterPro" id="IPR027417">
    <property type="entry name" value="P-loop_NTPase"/>
</dbReference>
<dbReference type="InterPro" id="IPR037235">
    <property type="entry name" value="TRCF-like_C_D7"/>
</dbReference>
<protein>
    <recommendedName>
        <fullName evidence="12 13">Transcription-repair-coupling factor</fullName>
        <shortName evidence="13">TRCF</shortName>
        <ecNumber evidence="13">3.6.4.-</ecNumber>
    </recommendedName>
</protein>
<evidence type="ECO:0000256" key="4">
    <source>
        <dbReference type="ARBA" id="ARBA00022763"/>
    </source>
</evidence>
<dbReference type="EC" id="3.6.4.-" evidence="13"/>
<comment type="similarity">
    <text evidence="10 13">In the N-terminal section; belongs to the UvrB family.</text>
</comment>
<dbReference type="InterPro" id="IPR014001">
    <property type="entry name" value="Helicase_ATP-bd"/>
</dbReference>
<dbReference type="GO" id="GO:0006355">
    <property type="term" value="P:regulation of DNA-templated transcription"/>
    <property type="evidence" value="ECO:0007669"/>
    <property type="project" value="UniProtKB-UniRule"/>
</dbReference>
<dbReference type="PANTHER" id="PTHR47964">
    <property type="entry name" value="ATP-DEPENDENT DNA HELICASE HOMOLOG RECG, CHLOROPLASTIC"/>
    <property type="match status" value="1"/>
</dbReference>
<dbReference type="InterPro" id="IPR047112">
    <property type="entry name" value="RecG/Mfd"/>
</dbReference>
<accession>C4GD25</accession>
<dbReference type="GO" id="GO:0016787">
    <property type="term" value="F:hydrolase activity"/>
    <property type="evidence" value="ECO:0007669"/>
    <property type="project" value="UniProtKB-KW"/>
</dbReference>
<dbReference type="Pfam" id="PF03461">
    <property type="entry name" value="TRCF"/>
    <property type="match status" value="1"/>
</dbReference>
<dbReference type="FunFam" id="3.40.50.300:FF:000546">
    <property type="entry name" value="Transcription-repair-coupling factor"/>
    <property type="match status" value="1"/>
</dbReference>
<comment type="caution">
    <text evidence="16">The sequence shown here is derived from an EMBL/GenBank/DDBJ whole genome shotgun (WGS) entry which is preliminary data.</text>
</comment>
<dbReference type="NCBIfam" id="TIGR00580">
    <property type="entry name" value="mfd"/>
    <property type="match status" value="1"/>
</dbReference>
<name>C4GD25_9FIRM</name>
<comment type="function">
    <text evidence="13">Couples transcription and DNA repair by recognizing RNA polymerase (RNAP) stalled at DNA lesions. Mediates ATP-dependent release of RNAP and its truncated transcript from the DNA, and recruitment of nucleotide excision repair machinery to the damaged site.</text>
</comment>
<evidence type="ECO:0000256" key="3">
    <source>
        <dbReference type="ARBA" id="ARBA00022741"/>
    </source>
</evidence>
<dbReference type="SUPFAM" id="SSF52540">
    <property type="entry name" value="P-loop containing nucleoside triphosphate hydrolases"/>
    <property type="match status" value="4"/>
</dbReference>
<dbReference type="GO" id="GO:0003678">
    <property type="term" value="F:DNA helicase activity"/>
    <property type="evidence" value="ECO:0007669"/>
    <property type="project" value="TreeGrafter"/>
</dbReference>
<dbReference type="STRING" id="626523.GCWU000342_01869"/>
<evidence type="ECO:0000256" key="12">
    <source>
        <dbReference type="ARBA" id="ARBA00070128"/>
    </source>
</evidence>
<dbReference type="GO" id="GO:0003684">
    <property type="term" value="F:damaged DNA binding"/>
    <property type="evidence" value="ECO:0007669"/>
    <property type="project" value="InterPro"/>
</dbReference>
<evidence type="ECO:0000256" key="13">
    <source>
        <dbReference type="HAMAP-Rule" id="MF_00969"/>
    </source>
</evidence>
<reference evidence="16" key="1">
    <citation type="submission" date="2009-04" db="EMBL/GenBank/DDBJ databases">
        <authorList>
            <person name="Weinstock G."/>
            <person name="Sodergren E."/>
            <person name="Clifton S."/>
            <person name="Fulton L."/>
            <person name="Fulton B."/>
            <person name="Courtney L."/>
            <person name="Fronick C."/>
            <person name="Harrison M."/>
            <person name="Strong C."/>
            <person name="Farmer C."/>
            <person name="Delahaunty K."/>
            <person name="Markovic C."/>
            <person name="Hall O."/>
            <person name="Minx P."/>
            <person name="Tomlinson C."/>
            <person name="Mitreva M."/>
            <person name="Nelson J."/>
            <person name="Hou S."/>
            <person name="Wollam A."/>
            <person name="Pepin K.H."/>
            <person name="Johnson M."/>
            <person name="Bhonagiri V."/>
            <person name="Nash W.E."/>
            <person name="Warren W."/>
            <person name="Chinwalla A."/>
            <person name="Mardis E.R."/>
            <person name="Wilson R.K."/>
        </authorList>
    </citation>
    <scope>NUCLEOTIDE SEQUENCE [LARGE SCALE GENOMIC DNA]</scope>
    <source>
        <strain evidence="16">DSM 14600</strain>
    </source>
</reference>
<dbReference type="SMART" id="SM01058">
    <property type="entry name" value="CarD_TRCF"/>
    <property type="match status" value="1"/>
</dbReference>
<dbReference type="CDD" id="cd17991">
    <property type="entry name" value="DEXHc_TRCF"/>
    <property type="match status" value="1"/>
</dbReference>
<keyword evidence="8 13" id="KW-0238">DNA-binding</keyword>
<keyword evidence="9 13" id="KW-0234">DNA repair</keyword>
<feature type="domain" description="Helicase C-terminal" evidence="15">
    <location>
        <begin position="818"/>
        <end position="984"/>
    </location>
</feature>
<dbReference type="Pfam" id="PF00270">
    <property type="entry name" value="DEAD"/>
    <property type="match status" value="1"/>
</dbReference>
<dbReference type="PANTHER" id="PTHR47964:SF1">
    <property type="entry name" value="ATP-DEPENDENT DNA HELICASE HOMOLOG RECG, CHLOROPLASTIC"/>
    <property type="match status" value="1"/>
</dbReference>
<organism evidence="16 17">
    <name type="scientific">Shuttleworthella satelles DSM 14600</name>
    <dbReference type="NCBI Taxonomy" id="626523"/>
    <lineage>
        <taxon>Bacteria</taxon>
        <taxon>Bacillati</taxon>
        <taxon>Bacillota</taxon>
        <taxon>Clostridia</taxon>
        <taxon>Lachnospirales</taxon>
        <taxon>Lachnospiraceae</taxon>
        <taxon>Shuttleworthella</taxon>
    </lineage>
</organism>
<keyword evidence="3 13" id="KW-0547">Nucleotide-binding</keyword>
<dbReference type="GO" id="GO:0005524">
    <property type="term" value="F:ATP binding"/>
    <property type="evidence" value="ECO:0007669"/>
    <property type="project" value="UniProtKB-UniRule"/>
</dbReference>
<dbReference type="Gene3D" id="3.30.2060.10">
    <property type="entry name" value="Penicillin-binding protein 1b domain"/>
    <property type="match status" value="1"/>
</dbReference>
<dbReference type="HOGENOM" id="CLU_005122_1_3_9"/>
<dbReference type="InterPro" id="IPR005118">
    <property type="entry name" value="TRCF_C"/>
</dbReference>
<gene>
    <name evidence="13 16" type="primary">mfd</name>
    <name evidence="16" type="ORF">GCWU000342_01869</name>
</gene>
<dbReference type="Pfam" id="PF17757">
    <property type="entry name" value="UvrB_inter"/>
    <property type="match status" value="1"/>
</dbReference>
<keyword evidence="7 13" id="KW-0067">ATP-binding</keyword>
<keyword evidence="2 13" id="KW-0963">Cytoplasm</keyword>
<evidence type="ECO:0000256" key="9">
    <source>
        <dbReference type="ARBA" id="ARBA00023204"/>
    </source>
</evidence>
<dbReference type="Pfam" id="PF02559">
    <property type="entry name" value="CarD_TRCF_RID"/>
    <property type="match status" value="1"/>
</dbReference>
<proteinExistence type="inferred from homology"/>
<keyword evidence="6" id="KW-0347">Helicase</keyword>
<evidence type="ECO:0000256" key="6">
    <source>
        <dbReference type="ARBA" id="ARBA00022806"/>
    </source>
</evidence>
<dbReference type="SMART" id="SM00487">
    <property type="entry name" value="DEXDc"/>
    <property type="match status" value="1"/>
</dbReference>
<dbReference type="Gene3D" id="3.40.50.300">
    <property type="entry name" value="P-loop containing nucleotide triphosphate hydrolases"/>
    <property type="match status" value="2"/>
</dbReference>
<evidence type="ECO:0000256" key="8">
    <source>
        <dbReference type="ARBA" id="ARBA00023125"/>
    </source>
</evidence>
<keyword evidence="17" id="KW-1185">Reference proteome</keyword>
<evidence type="ECO:0000256" key="11">
    <source>
        <dbReference type="ARBA" id="ARBA00061399"/>
    </source>
</evidence>
<dbReference type="InterPro" id="IPR041471">
    <property type="entry name" value="UvrB_inter"/>
</dbReference>
<dbReference type="Proteomes" id="UP000003494">
    <property type="component" value="Unassembled WGS sequence"/>
</dbReference>
<comment type="subcellular location">
    <subcellularLocation>
        <location evidence="1 13">Cytoplasm</location>
    </subcellularLocation>
</comment>
<evidence type="ECO:0000313" key="16">
    <source>
        <dbReference type="EMBL" id="EEP27875.1"/>
    </source>
</evidence>
<dbReference type="Gene3D" id="3.90.1150.50">
    <property type="entry name" value="Transcription-repair-coupling factor, D7 domain"/>
    <property type="match status" value="1"/>
</dbReference>
<dbReference type="SUPFAM" id="SSF141259">
    <property type="entry name" value="CarD-like"/>
    <property type="match status" value="1"/>
</dbReference>
<dbReference type="SMART" id="SM00490">
    <property type="entry name" value="HELICc"/>
    <property type="match status" value="1"/>
</dbReference>
<evidence type="ECO:0000313" key="17">
    <source>
        <dbReference type="Proteomes" id="UP000003494"/>
    </source>
</evidence>
<evidence type="ECO:0000256" key="7">
    <source>
        <dbReference type="ARBA" id="ARBA00022840"/>
    </source>
</evidence>
<dbReference type="EMBL" id="ACIP02000004">
    <property type="protein sequence ID" value="EEP27875.1"/>
    <property type="molecule type" value="Genomic_DNA"/>
</dbReference>
<dbReference type="Gene3D" id="2.40.10.170">
    <property type="match status" value="1"/>
</dbReference>
<comment type="similarity">
    <text evidence="11 13">In the C-terminal section; belongs to the helicase family. RecG subfamily.</text>
</comment>
<dbReference type="InterPro" id="IPR036101">
    <property type="entry name" value="CarD-like/TRCF_RID_sf"/>
</dbReference>
<evidence type="ECO:0000256" key="10">
    <source>
        <dbReference type="ARBA" id="ARBA00061104"/>
    </source>
</evidence>
<evidence type="ECO:0000256" key="5">
    <source>
        <dbReference type="ARBA" id="ARBA00022801"/>
    </source>
</evidence>
<keyword evidence="5 13" id="KW-0378">Hydrolase</keyword>
<feature type="domain" description="Helicase ATP-binding" evidence="14">
    <location>
        <begin position="648"/>
        <end position="809"/>
    </location>
</feature>
<sequence length="1185" mass="135725">MREEMRAFFEPFETLEEMRELRRDLRDGGAFYAVLGCIDPAKAQLIYGLGAGYLVRLVVTRDEKRARQLAEELEFFTENVFYYPAKDLLFYQSDIRSNVLTRQRMQAVEALRGKEETVIVTTWSALMNKLPPLSSYDKNIIEVAQGDDMPVEKWRLALIGSGYEPVARVEHPGEFAVRGGIIDVFPLTDANPIRIELWGDEVDTMRLFDPDSQLSLSDEDPLQTIRIVPSAEIVLSPEELRRGLEGIRADADRVCAGYRESFKTEEAARIKAAADQIIEDVEGGFGSQQVESHLTYFTDQTLSLIDYIPEDGVIFLDGFQELMASGKVIMEEFSDSMTRRLEEGYILPGQMQMLYDNESLTAKLRGRRGVLLSALEGRDQGLEVREHFHIRIRQGSVYNNSYELLLKDLREYKKNRRKLVYVGNSRTRARRLADDLLQENLNVFYTEDPEHEVKEAEIMVTRGSLSAGYELTDAGFVLLTEEDLFGGRRKRRKRGRRHREGEAIASFAQLHEGDYVIHENHGLGIYRGMEKIEVDQVTKDYIKIEYADSGILYILASQMDLLQKYAGADARRPRLNSLGSQEWSRTKSRVKRAVESVARELVELYAVRQEDKGYAYGPDTVWQREFEEAFPYEETEGQLEAIEAVKKDMESPKIMDRLICGDVGFGKTEIALRAAFKAAQEGKQVVYLVPTTILAQQHYDTFVQRMAPYPIKVGLLCRFRNKTQQAQTVSELASGRVDIVIGTHRALSRDVVFRDLGLLIIDEEQRFGVRHKEKIKQMKKNVDVLSLSATPIPRTLHMSLVGIRDMSILDEAPMERTPIQTFVFEHNDEMIREAVLREMARGGQIYYVFNRVAQIADMTARLQKLLPEAHVAYAHGRMSQTRLENIMVDFIDGEIDLLVSTTIIEIGLDISNVNTIIIDDADNMGLSQLYQLRGRVGRSNRTAYAFFMYRRGKLLKEVAEKRLLAIKEFSDLGSGFKIAMRDLEIRGAGNVLGESQSGHMESVGYDLYCKMLGEAVRQEKGEEIYEPFETSVDLDMDAYLPESYVADAGQRMEIYKRIADIRSEEDHDAMLEELIDRFGEPARAVQNLLWIALFKARAHRAWIRDIRQKGWQVSLTLFHQAPINPAVIPQLISRYSPYLHFTADPQEPRLELDFGRNSRMEKRQIPEALRSFVEEFRELAVDREA</sequence>
<dbReference type="SMART" id="SM00982">
    <property type="entry name" value="TRCF"/>
    <property type="match status" value="1"/>
</dbReference>
<dbReference type="AlphaFoldDB" id="C4GD25"/>